<dbReference type="SUPFAM" id="SSF56112">
    <property type="entry name" value="Protein kinase-like (PK-like)"/>
    <property type="match status" value="1"/>
</dbReference>
<comment type="caution">
    <text evidence="2">The sequence shown here is derived from an EMBL/GenBank/DDBJ whole genome shotgun (WGS) entry which is preliminary data.</text>
</comment>
<feature type="domain" description="Aminoglycoside phosphotransferase" evidence="1">
    <location>
        <begin position="39"/>
        <end position="106"/>
    </location>
</feature>
<dbReference type="PANTHER" id="PTHR47829">
    <property type="entry name" value="HYDROLASE, PUTATIVE (AFU_ORTHOLOGUE AFUA_1G12880)-RELATED"/>
    <property type="match status" value="1"/>
</dbReference>
<dbReference type="AlphaFoldDB" id="A0A9W9YNQ8"/>
<keyword evidence="3" id="KW-1185">Reference proteome</keyword>
<accession>A0A9W9YNQ8</accession>
<evidence type="ECO:0000313" key="2">
    <source>
        <dbReference type="EMBL" id="KAJ7358655.1"/>
    </source>
</evidence>
<organism evidence="2 3">
    <name type="scientific">Desmophyllum pertusum</name>
    <dbReference type="NCBI Taxonomy" id="174260"/>
    <lineage>
        <taxon>Eukaryota</taxon>
        <taxon>Metazoa</taxon>
        <taxon>Cnidaria</taxon>
        <taxon>Anthozoa</taxon>
        <taxon>Hexacorallia</taxon>
        <taxon>Scleractinia</taxon>
        <taxon>Caryophylliina</taxon>
        <taxon>Caryophylliidae</taxon>
        <taxon>Desmophyllum</taxon>
    </lineage>
</organism>
<evidence type="ECO:0000313" key="3">
    <source>
        <dbReference type="Proteomes" id="UP001163046"/>
    </source>
</evidence>
<dbReference type="Gene3D" id="3.30.200.20">
    <property type="entry name" value="Phosphorylase Kinase, domain 1"/>
    <property type="match status" value="1"/>
</dbReference>
<dbReference type="OrthoDB" id="191037at2759"/>
<evidence type="ECO:0000259" key="1">
    <source>
        <dbReference type="Pfam" id="PF01636"/>
    </source>
</evidence>
<dbReference type="Proteomes" id="UP001163046">
    <property type="component" value="Unassembled WGS sequence"/>
</dbReference>
<dbReference type="InterPro" id="IPR052898">
    <property type="entry name" value="ACAD10-like"/>
</dbReference>
<dbReference type="EMBL" id="MU827316">
    <property type="protein sequence ID" value="KAJ7358655.1"/>
    <property type="molecule type" value="Genomic_DNA"/>
</dbReference>
<dbReference type="InterPro" id="IPR011009">
    <property type="entry name" value="Kinase-like_dom_sf"/>
</dbReference>
<reference evidence="2" key="1">
    <citation type="submission" date="2023-01" db="EMBL/GenBank/DDBJ databases">
        <title>Genome assembly of the deep-sea coral Lophelia pertusa.</title>
        <authorList>
            <person name="Herrera S."/>
            <person name="Cordes E."/>
        </authorList>
    </citation>
    <scope>NUCLEOTIDE SEQUENCE</scope>
    <source>
        <strain evidence="2">USNM1676648</strain>
        <tissue evidence="2">Polyp</tissue>
    </source>
</reference>
<dbReference type="Pfam" id="PF01636">
    <property type="entry name" value="APH"/>
    <property type="match status" value="1"/>
</dbReference>
<name>A0A9W9YNQ8_9CNID</name>
<proteinExistence type="predicted"/>
<protein>
    <submittedName>
        <fullName evidence="2">Acyl-CoA dehydrogenase member 11</fullName>
    </submittedName>
</protein>
<dbReference type="InterPro" id="IPR002575">
    <property type="entry name" value="Aminoglycoside_PTrfase"/>
</dbReference>
<sequence>MKKRYLLEEKFDSSKLHEYLKQNLVDFPTGDGELTVYKFWTGTSNPTFLLGKNGKEFVLRQKSPVEVYVGYHKVDVEYKVMSALRGTSFPVPKMYLFCEDKTIMGQDICHGVYQESSVPGCQFAVSLQTRRRLSLRLLLEHWRNFILLTLISFI</sequence>
<gene>
    <name evidence="2" type="primary">ACAD11_6</name>
    <name evidence="2" type="ORF">OS493_022088</name>
</gene>
<dbReference type="PANTHER" id="PTHR47829:SF1">
    <property type="entry name" value="HAD FAMILY PHOSPHATASE"/>
    <property type="match status" value="1"/>
</dbReference>